<dbReference type="STRING" id="320771.Cflav_PD1698"/>
<sequence length="49" mass="5337">MGFCEQQTIKLISRNGNLICQVCNARLGISSQLAESIMVEPVSSRLKVA</sequence>
<accession>B9XMU0</accession>
<name>B9XMU0_PEDPL</name>
<reference evidence="2 3" key="1">
    <citation type="journal article" date="2011" name="J. Bacteriol.">
        <title>Genome sequence of 'Pedosphaera parvula' Ellin514, an aerobic Verrucomicrobial isolate from pasture soil.</title>
        <authorList>
            <person name="Kant R."/>
            <person name="van Passel M.W."/>
            <person name="Sangwan P."/>
            <person name="Palva A."/>
            <person name="Lucas S."/>
            <person name="Copeland A."/>
            <person name="Lapidus A."/>
            <person name="Glavina Del Rio T."/>
            <person name="Dalin E."/>
            <person name="Tice H."/>
            <person name="Bruce D."/>
            <person name="Goodwin L."/>
            <person name="Pitluck S."/>
            <person name="Chertkov O."/>
            <person name="Larimer F.W."/>
            <person name="Land M.L."/>
            <person name="Hauser L."/>
            <person name="Brettin T.S."/>
            <person name="Detter J.C."/>
            <person name="Han S."/>
            <person name="de Vos W.M."/>
            <person name="Janssen P.H."/>
            <person name="Smidt H."/>
        </authorList>
    </citation>
    <scope>NUCLEOTIDE SEQUENCE [LARGE SCALE GENOMIC DNA]</scope>
    <source>
        <strain evidence="2 3">Ellin514</strain>
    </source>
</reference>
<dbReference type="EMBL" id="ABOX02000036">
    <property type="protein sequence ID" value="EEF58865.1"/>
    <property type="molecule type" value="Genomic_DNA"/>
</dbReference>
<evidence type="ECO:0000313" key="2">
    <source>
        <dbReference type="EMBL" id="EEF58865.1"/>
    </source>
</evidence>
<dbReference type="AlphaFoldDB" id="B9XMU0"/>
<dbReference type="InterPro" id="IPR038157">
    <property type="entry name" value="FeoA_core_dom"/>
</dbReference>
<feature type="domain" description="Ferrous iron transporter FeoA-like" evidence="1">
    <location>
        <begin position="1"/>
        <end position="41"/>
    </location>
</feature>
<dbReference type="Proteomes" id="UP000003688">
    <property type="component" value="Unassembled WGS sequence"/>
</dbReference>
<comment type="caution">
    <text evidence="2">The sequence shown here is derived from an EMBL/GenBank/DDBJ whole genome shotgun (WGS) entry which is preliminary data.</text>
</comment>
<gene>
    <name evidence="2" type="ORF">Cflav_PD1698</name>
</gene>
<keyword evidence="3" id="KW-1185">Reference proteome</keyword>
<protein>
    <recommendedName>
        <fullName evidence="1">Ferrous iron transporter FeoA-like domain-containing protein</fullName>
    </recommendedName>
</protein>
<evidence type="ECO:0000313" key="3">
    <source>
        <dbReference type="Proteomes" id="UP000003688"/>
    </source>
</evidence>
<organism evidence="2 3">
    <name type="scientific">Pedosphaera parvula (strain Ellin514)</name>
    <dbReference type="NCBI Taxonomy" id="320771"/>
    <lineage>
        <taxon>Bacteria</taxon>
        <taxon>Pseudomonadati</taxon>
        <taxon>Verrucomicrobiota</taxon>
        <taxon>Pedosphaerae</taxon>
        <taxon>Pedosphaerales</taxon>
        <taxon>Pedosphaeraceae</taxon>
        <taxon>Pedosphaera</taxon>
    </lineage>
</organism>
<dbReference type="GO" id="GO:0046914">
    <property type="term" value="F:transition metal ion binding"/>
    <property type="evidence" value="ECO:0007669"/>
    <property type="project" value="InterPro"/>
</dbReference>
<dbReference type="Pfam" id="PF04023">
    <property type="entry name" value="FeoA"/>
    <property type="match status" value="1"/>
</dbReference>
<dbReference type="InterPro" id="IPR007167">
    <property type="entry name" value="Fe-transptr_FeoA-like"/>
</dbReference>
<proteinExistence type="predicted"/>
<dbReference type="Gene3D" id="2.30.30.90">
    <property type="match status" value="1"/>
</dbReference>
<evidence type="ECO:0000259" key="1">
    <source>
        <dbReference type="Pfam" id="PF04023"/>
    </source>
</evidence>